<dbReference type="EMBL" id="CAKKNE010000005">
    <property type="protein sequence ID" value="CAH0375700.1"/>
    <property type="molecule type" value="Genomic_DNA"/>
</dbReference>
<accession>A0A8J2X263</accession>
<evidence type="ECO:0000313" key="2">
    <source>
        <dbReference type="EMBL" id="CAH0375700.1"/>
    </source>
</evidence>
<sequence>MEFTACAASPGRPDADKVMSLLTEKIEQKVGSMAATKITRELRRVLKPAADKDGFLSSKALAEMLRRTWLVGVERDSLEAFADQLTAQQKHGKLSIDTFAQCVARAATGEPQHVVTPPKAKQVEVRTPEDNGLYVDPLQGANVAPPTDASSSKLRSLLAEELRRVERDRIGEMAHANEVDAAARSLLKRRCRALCERGSKQTQRRLPLAQWCVALRGLAIAVGLPPPSDQDLAELWRDCDRGDFVAFGRDMFSSCEDEPVACLPSRPSPPASPPLKLHADDWKAPLPDLTTSLGAPSPLAMHGFDGNGQLVAWSRPCRTIVVGTGCFVAERRLDTTTQRLETVPGVTCVCAHNTKPICAAHGVDGLRVWSIGQEGKTVAKGLFETVSSIAFLGAGSLIALVGVYDARPLVAVVNYETGEILGEAPIDLDTRDGGLLNVAAASTGTTFATVGDGSHVAFWPGTLSASPAKSRAGSRRRPTPAARPRRLPGGGARGGSCP</sequence>
<dbReference type="SUPFAM" id="SSF63829">
    <property type="entry name" value="Calcium-dependent phosphotriesterase"/>
    <property type="match status" value="1"/>
</dbReference>
<comment type="caution">
    <text evidence="2">The sequence shown here is derived from an EMBL/GenBank/DDBJ whole genome shotgun (WGS) entry which is preliminary data.</text>
</comment>
<dbReference type="OrthoDB" id="1602884at2759"/>
<gene>
    <name evidence="2" type="ORF">PECAL_5P02370</name>
</gene>
<protein>
    <submittedName>
        <fullName evidence="2">Uncharacterized protein</fullName>
    </submittedName>
</protein>
<dbReference type="Proteomes" id="UP000789595">
    <property type="component" value="Unassembled WGS sequence"/>
</dbReference>
<dbReference type="InterPro" id="IPR015943">
    <property type="entry name" value="WD40/YVTN_repeat-like_dom_sf"/>
</dbReference>
<evidence type="ECO:0000313" key="3">
    <source>
        <dbReference type="Proteomes" id="UP000789595"/>
    </source>
</evidence>
<feature type="compositionally biased region" description="Basic residues" evidence="1">
    <location>
        <begin position="472"/>
        <end position="486"/>
    </location>
</feature>
<dbReference type="AlphaFoldDB" id="A0A8J2X263"/>
<proteinExistence type="predicted"/>
<feature type="compositionally biased region" description="Gly residues" evidence="1">
    <location>
        <begin position="488"/>
        <end position="498"/>
    </location>
</feature>
<keyword evidence="3" id="KW-1185">Reference proteome</keyword>
<dbReference type="Gene3D" id="2.130.10.10">
    <property type="entry name" value="YVTN repeat-like/Quinoprotein amine dehydrogenase"/>
    <property type="match status" value="1"/>
</dbReference>
<evidence type="ECO:0000256" key="1">
    <source>
        <dbReference type="SAM" id="MobiDB-lite"/>
    </source>
</evidence>
<reference evidence="2" key="1">
    <citation type="submission" date="2021-11" db="EMBL/GenBank/DDBJ databases">
        <authorList>
            <consortium name="Genoscope - CEA"/>
            <person name="William W."/>
        </authorList>
    </citation>
    <scope>NUCLEOTIDE SEQUENCE</scope>
</reference>
<organism evidence="2 3">
    <name type="scientific">Pelagomonas calceolata</name>
    <dbReference type="NCBI Taxonomy" id="35677"/>
    <lineage>
        <taxon>Eukaryota</taxon>
        <taxon>Sar</taxon>
        <taxon>Stramenopiles</taxon>
        <taxon>Ochrophyta</taxon>
        <taxon>Pelagophyceae</taxon>
        <taxon>Pelagomonadales</taxon>
        <taxon>Pelagomonadaceae</taxon>
        <taxon>Pelagomonas</taxon>
    </lineage>
</organism>
<name>A0A8J2X263_9STRA</name>
<feature type="region of interest" description="Disordered" evidence="1">
    <location>
        <begin position="465"/>
        <end position="498"/>
    </location>
</feature>